<dbReference type="AlphaFoldDB" id="A0A6J5VXZ0"/>
<dbReference type="Proteomes" id="UP000507245">
    <property type="component" value="Unassembled WGS sequence"/>
</dbReference>
<accession>A0A6J5VXZ0</accession>
<name>A0A6J5VXZ0_PRUAR</name>
<proteinExistence type="predicted"/>
<evidence type="ECO:0000313" key="3">
    <source>
        <dbReference type="EMBL" id="CAB4294046.1"/>
    </source>
</evidence>
<dbReference type="EMBL" id="CAEKDK010000001">
    <property type="protein sequence ID" value="CAB4263442.1"/>
    <property type="molecule type" value="Genomic_DNA"/>
</dbReference>
<keyword evidence="1" id="KW-0472">Membrane</keyword>
<dbReference type="EMBL" id="CAEKKB010000001">
    <property type="protein sequence ID" value="CAB4294046.1"/>
    <property type="molecule type" value="Genomic_DNA"/>
</dbReference>
<feature type="transmembrane region" description="Helical" evidence="1">
    <location>
        <begin position="53"/>
        <end position="73"/>
    </location>
</feature>
<evidence type="ECO:0000313" key="5">
    <source>
        <dbReference type="Proteomes" id="UP000507245"/>
    </source>
</evidence>
<sequence>MTHCMDSQYFVVTEKRVYLRSQAWMSPIRASCYCQAQAFSEEPGGTLIGESGVVPGLVWFSMMGALLWSRLVVRKKRKSSLDDAKINYAAFRARKKRQRAFS</sequence>
<keyword evidence="5" id="KW-1185">Reference proteome</keyword>
<evidence type="ECO:0000313" key="2">
    <source>
        <dbReference type="EMBL" id="CAB4263442.1"/>
    </source>
</evidence>
<reference evidence="3 4" key="2">
    <citation type="submission" date="2020-05" db="EMBL/GenBank/DDBJ databases">
        <authorList>
            <person name="Campoy J."/>
            <person name="Schneeberger K."/>
            <person name="Spophaly S."/>
        </authorList>
    </citation>
    <scope>NUCLEOTIDE SEQUENCE [LARGE SCALE GENOMIC DNA]</scope>
    <source>
        <strain evidence="3">PruArmRojPasFocal</strain>
    </source>
</reference>
<evidence type="ECO:0000313" key="4">
    <source>
        <dbReference type="Proteomes" id="UP000507222"/>
    </source>
</evidence>
<gene>
    <name evidence="2" type="ORF">CURHAP_LOCUS3613</name>
    <name evidence="3" type="ORF">ORAREDHAP_LOCUS3683</name>
</gene>
<evidence type="ECO:0000256" key="1">
    <source>
        <dbReference type="SAM" id="Phobius"/>
    </source>
</evidence>
<reference evidence="5" key="1">
    <citation type="journal article" date="2020" name="Genome Biol.">
        <title>Gamete binning: chromosome-level and haplotype-resolved genome assembly enabled by high-throughput single-cell sequencing of gamete genomes.</title>
        <authorList>
            <person name="Campoy J.A."/>
            <person name="Sun H."/>
            <person name="Goel M."/>
            <person name="Jiao W.-B."/>
            <person name="Folz-Donahue K."/>
            <person name="Wang N."/>
            <person name="Rubio M."/>
            <person name="Liu C."/>
            <person name="Kukat C."/>
            <person name="Ruiz D."/>
            <person name="Huettel B."/>
            <person name="Schneeberger K."/>
        </authorList>
    </citation>
    <scope>NUCLEOTIDE SEQUENCE [LARGE SCALE GENOMIC DNA]</scope>
    <source>
        <strain evidence="5">cv. Rojo Pasion</strain>
    </source>
</reference>
<keyword evidence="1" id="KW-1133">Transmembrane helix</keyword>
<dbReference type="Proteomes" id="UP000507222">
    <property type="component" value="Unassembled WGS sequence"/>
</dbReference>
<protein>
    <submittedName>
        <fullName evidence="3">Uncharacterized protein</fullName>
    </submittedName>
</protein>
<keyword evidence="1" id="KW-0812">Transmembrane</keyword>
<organism evidence="3 5">
    <name type="scientific">Prunus armeniaca</name>
    <name type="common">Apricot</name>
    <name type="synonym">Armeniaca vulgaris</name>
    <dbReference type="NCBI Taxonomy" id="36596"/>
    <lineage>
        <taxon>Eukaryota</taxon>
        <taxon>Viridiplantae</taxon>
        <taxon>Streptophyta</taxon>
        <taxon>Embryophyta</taxon>
        <taxon>Tracheophyta</taxon>
        <taxon>Spermatophyta</taxon>
        <taxon>Magnoliopsida</taxon>
        <taxon>eudicotyledons</taxon>
        <taxon>Gunneridae</taxon>
        <taxon>Pentapetalae</taxon>
        <taxon>rosids</taxon>
        <taxon>fabids</taxon>
        <taxon>Rosales</taxon>
        <taxon>Rosaceae</taxon>
        <taxon>Amygdaloideae</taxon>
        <taxon>Amygdaleae</taxon>
        <taxon>Prunus</taxon>
    </lineage>
</organism>